<feature type="domain" description="ENTH" evidence="2">
    <location>
        <begin position="24"/>
        <end position="157"/>
    </location>
</feature>
<dbReference type="SUPFAM" id="SSF48464">
    <property type="entry name" value="ENTH/VHS domain"/>
    <property type="match status" value="1"/>
</dbReference>
<keyword evidence="4" id="KW-1185">Reference proteome</keyword>
<accession>A0A1G4INV0</accession>
<name>A0A1G4INV0_9SACH</name>
<feature type="region of interest" description="Disordered" evidence="1">
    <location>
        <begin position="301"/>
        <end position="397"/>
    </location>
</feature>
<dbReference type="PANTHER" id="PTHR12276">
    <property type="entry name" value="EPSIN/ENT-RELATED"/>
    <property type="match status" value="1"/>
</dbReference>
<evidence type="ECO:0000313" key="4">
    <source>
        <dbReference type="Proteomes" id="UP000191144"/>
    </source>
</evidence>
<feature type="compositionally biased region" description="Polar residues" evidence="1">
    <location>
        <begin position="301"/>
        <end position="310"/>
    </location>
</feature>
<feature type="compositionally biased region" description="Low complexity" evidence="1">
    <location>
        <begin position="368"/>
        <end position="383"/>
    </location>
</feature>
<dbReference type="GO" id="GO:0005886">
    <property type="term" value="C:plasma membrane"/>
    <property type="evidence" value="ECO:0007669"/>
    <property type="project" value="TreeGrafter"/>
</dbReference>
<gene>
    <name evidence="3" type="ORF">LAME_0A04258G</name>
</gene>
<dbReference type="Proteomes" id="UP000191144">
    <property type="component" value="Chromosome A"/>
</dbReference>
<dbReference type="InterPro" id="IPR008942">
    <property type="entry name" value="ENTH_VHS"/>
</dbReference>
<dbReference type="GO" id="GO:0005829">
    <property type="term" value="C:cytosol"/>
    <property type="evidence" value="ECO:0007669"/>
    <property type="project" value="GOC"/>
</dbReference>
<dbReference type="AlphaFoldDB" id="A0A1G4INV0"/>
<dbReference type="EMBL" id="LT598483">
    <property type="protein sequence ID" value="SCU78366.1"/>
    <property type="molecule type" value="Genomic_DNA"/>
</dbReference>
<proteinExistence type="predicted"/>
<feature type="compositionally biased region" description="Acidic residues" evidence="1">
    <location>
        <begin position="247"/>
        <end position="257"/>
    </location>
</feature>
<dbReference type="OrthoDB" id="4033880at2759"/>
<feature type="compositionally biased region" description="Low complexity" evidence="1">
    <location>
        <begin position="343"/>
        <end position="355"/>
    </location>
</feature>
<evidence type="ECO:0000313" key="3">
    <source>
        <dbReference type="EMBL" id="SCU78366.1"/>
    </source>
</evidence>
<dbReference type="SMART" id="SM00273">
    <property type="entry name" value="ENTH"/>
    <property type="match status" value="1"/>
</dbReference>
<feature type="region of interest" description="Disordered" evidence="1">
    <location>
        <begin position="164"/>
        <end position="258"/>
    </location>
</feature>
<dbReference type="Pfam" id="PF01417">
    <property type="entry name" value="ENTH"/>
    <property type="match status" value="1"/>
</dbReference>
<dbReference type="GO" id="GO:0006895">
    <property type="term" value="P:Golgi to endosome transport"/>
    <property type="evidence" value="ECO:0007669"/>
    <property type="project" value="TreeGrafter"/>
</dbReference>
<dbReference type="GO" id="GO:0006897">
    <property type="term" value="P:endocytosis"/>
    <property type="evidence" value="ECO:0007669"/>
    <property type="project" value="TreeGrafter"/>
</dbReference>
<dbReference type="InterPro" id="IPR013809">
    <property type="entry name" value="ENTH"/>
</dbReference>
<evidence type="ECO:0000259" key="2">
    <source>
        <dbReference type="PROSITE" id="PS50942"/>
    </source>
</evidence>
<dbReference type="PANTHER" id="PTHR12276:SF45">
    <property type="entry name" value="CLATHRIN INTERACTOR 1"/>
    <property type="match status" value="1"/>
</dbReference>
<dbReference type="GO" id="GO:0030125">
    <property type="term" value="C:clathrin vesicle coat"/>
    <property type="evidence" value="ECO:0007669"/>
    <property type="project" value="TreeGrafter"/>
</dbReference>
<organism evidence="3 4">
    <name type="scientific">Lachancea meyersii CBS 8951</name>
    <dbReference type="NCBI Taxonomy" id="1266667"/>
    <lineage>
        <taxon>Eukaryota</taxon>
        <taxon>Fungi</taxon>
        <taxon>Dikarya</taxon>
        <taxon>Ascomycota</taxon>
        <taxon>Saccharomycotina</taxon>
        <taxon>Saccharomycetes</taxon>
        <taxon>Saccharomycetales</taxon>
        <taxon>Saccharomycetaceae</taxon>
        <taxon>Lachancea</taxon>
    </lineage>
</organism>
<dbReference type="CDD" id="cd16992">
    <property type="entry name" value="ENTH_Ent3"/>
    <property type="match status" value="1"/>
</dbReference>
<reference evidence="4" key="1">
    <citation type="submission" date="2016-03" db="EMBL/GenBank/DDBJ databases">
        <authorList>
            <person name="Devillers Hugo."/>
        </authorList>
    </citation>
    <scope>NUCLEOTIDE SEQUENCE [LARGE SCALE GENOMIC DNA]</scope>
</reference>
<dbReference type="PROSITE" id="PS50942">
    <property type="entry name" value="ENTH"/>
    <property type="match status" value="1"/>
</dbReference>
<dbReference type="GO" id="GO:0005543">
    <property type="term" value="F:phospholipid binding"/>
    <property type="evidence" value="ECO:0007669"/>
    <property type="project" value="TreeGrafter"/>
</dbReference>
<dbReference type="Gene3D" id="1.25.40.90">
    <property type="match status" value="1"/>
</dbReference>
<sequence length="397" mass="43639">MSLDQGLSNLTLYDAKKYFRKAQNVVFNYTDTEARVREATNNEPWGASSTLMEQIAQGTYNYPEREEVLGMIFRRFTEKRASEWRQIYKALQLLEYLVLHGAERFIDDVRANLSLVKMLETFHYIDTQGRDQGINVRNRTLELVKLLEDDYKIRSGRKKARETAKKYKGVAGGTPSSFLPPSAVNRTAGYGKSTTRGISVSADFDSDDEQDNRDDTYSGGFKDRSPLATAASSKDALTGNDTNHDGIDDEDNDDDFADFQSAAPVTQPIESNSQAIVDIFSTSPSQATTHGSDDFASFATNTNFRSSNAPSEPVPAVTQKKVDPFGSLFNNAKSAKEAPRPPQSSKSSQQNAPAAPKEDDDEAFGEMETAAPAVAETATPSAVKPAQNGQEIDLLSF</sequence>
<dbReference type="GO" id="GO:0030276">
    <property type="term" value="F:clathrin binding"/>
    <property type="evidence" value="ECO:0007669"/>
    <property type="project" value="TreeGrafter"/>
</dbReference>
<dbReference type="GO" id="GO:0005768">
    <property type="term" value="C:endosome"/>
    <property type="evidence" value="ECO:0007669"/>
    <property type="project" value="TreeGrafter"/>
</dbReference>
<feature type="compositionally biased region" description="Basic and acidic residues" evidence="1">
    <location>
        <begin position="213"/>
        <end position="225"/>
    </location>
</feature>
<dbReference type="FunFam" id="1.25.40.90:FF:000006">
    <property type="entry name" value="Clathrin interactor 1"/>
    <property type="match status" value="1"/>
</dbReference>
<protein>
    <submittedName>
        <fullName evidence="3">LAME_0A04258g1_1</fullName>
    </submittedName>
</protein>
<evidence type="ECO:0000256" key="1">
    <source>
        <dbReference type="SAM" id="MobiDB-lite"/>
    </source>
</evidence>